<evidence type="ECO:0000313" key="4">
    <source>
        <dbReference type="WBParaSite" id="ECPE_0001350001-mRNA-1"/>
    </source>
</evidence>
<dbReference type="Proteomes" id="UP000272942">
    <property type="component" value="Unassembled WGS sequence"/>
</dbReference>
<feature type="region of interest" description="Disordered" evidence="1">
    <location>
        <begin position="370"/>
        <end position="412"/>
    </location>
</feature>
<dbReference type="OrthoDB" id="6285121at2759"/>
<proteinExistence type="predicted"/>
<accession>A0A183B2M6</accession>
<evidence type="ECO:0000313" key="2">
    <source>
        <dbReference type="EMBL" id="VDP90733.1"/>
    </source>
</evidence>
<sequence length="481" mass="52615">FVNSHNETTVDEHSYCKGEHRNGSIADATVFPYAFRFASFCKRIIKKFEKYAHICNAYRFSDSSIKFYPGGWLAIVAGNELFIWKYISAAQNGVNCRVLANRPFTVPGGENTSLLSGLSRRVSNLFSIVASSGGLGSRLLPTRGENTLQGQYAIESFLPTNKCDTALWRAVDMAIRWGSEVSSDSSLVYLLAKPHGDCQTTCLISLTVDGTELYTFQAIRHSAVIIEWPFKTFDHDSRPNAGGGDKSWELCLPALSEWERTGRGAPAYPCLLASVCRASLGQVVLVEETVLLLLGFSVYYIRTALSYTVLTGNLVAKLDFGCSSSGDGGMVSALLGCGSVDSQNLFVYATSHRGLFALIPSDETFDTSIAREDDERSIESSTGGGSKSHWTAASQDTSHPGPSKPNQDRGPLILVRTQSQTRLVTVRLNADRLIVCDASVDDLPMVKLSAPDLTFVTLCEVARIFWMGFEVRFTTDCIPFL</sequence>
<dbReference type="EMBL" id="UZAN01055131">
    <property type="protein sequence ID" value="VDP90733.1"/>
    <property type="molecule type" value="Genomic_DNA"/>
</dbReference>
<dbReference type="WBParaSite" id="ECPE_0001350001-mRNA-1">
    <property type="protein sequence ID" value="ECPE_0001350001-mRNA-1"/>
    <property type="gene ID" value="ECPE_0001350001"/>
</dbReference>
<name>A0A183B2M6_9TREM</name>
<protein>
    <submittedName>
        <fullName evidence="4">Nucleoporin_N domain-containing protein</fullName>
    </submittedName>
</protein>
<evidence type="ECO:0000256" key="1">
    <source>
        <dbReference type="SAM" id="MobiDB-lite"/>
    </source>
</evidence>
<keyword evidence="3" id="KW-1185">Reference proteome</keyword>
<evidence type="ECO:0000313" key="3">
    <source>
        <dbReference type="Proteomes" id="UP000272942"/>
    </source>
</evidence>
<reference evidence="2 3" key="2">
    <citation type="submission" date="2018-11" db="EMBL/GenBank/DDBJ databases">
        <authorList>
            <consortium name="Pathogen Informatics"/>
        </authorList>
    </citation>
    <scope>NUCLEOTIDE SEQUENCE [LARGE SCALE GENOMIC DNA]</scope>
    <source>
        <strain evidence="2 3">Egypt</strain>
    </source>
</reference>
<organism evidence="4">
    <name type="scientific">Echinostoma caproni</name>
    <dbReference type="NCBI Taxonomy" id="27848"/>
    <lineage>
        <taxon>Eukaryota</taxon>
        <taxon>Metazoa</taxon>
        <taxon>Spiralia</taxon>
        <taxon>Lophotrochozoa</taxon>
        <taxon>Platyhelminthes</taxon>
        <taxon>Trematoda</taxon>
        <taxon>Digenea</taxon>
        <taxon>Plagiorchiida</taxon>
        <taxon>Echinostomata</taxon>
        <taxon>Echinostomatoidea</taxon>
        <taxon>Echinostomatidae</taxon>
        <taxon>Echinostoma</taxon>
    </lineage>
</organism>
<dbReference type="AlphaFoldDB" id="A0A183B2M6"/>
<gene>
    <name evidence="2" type="ORF">ECPE_LOCUS13461</name>
</gene>
<feature type="compositionally biased region" description="Polar residues" evidence="1">
    <location>
        <begin position="388"/>
        <end position="400"/>
    </location>
</feature>
<reference evidence="4" key="1">
    <citation type="submission" date="2016-06" db="UniProtKB">
        <authorList>
            <consortium name="WormBaseParasite"/>
        </authorList>
    </citation>
    <scope>IDENTIFICATION</scope>
</reference>